<dbReference type="Gene3D" id="3.30.160.60">
    <property type="entry name" value="Classic Zinc Finger"/>
    <property type="match status" value="1"/>
</dbReference>
<dbReference type="AlphaFoldDB" id="A0A162QC25"/>
<organism evidence="2 3">
    <name type="scientific">Mucor lusitanicus CBS 277.49</name>
    <dbReference type="NCBI Taxonomy" id="747725"/>
    <lineage>
        <taxon>Eukaryota</taxon>
        <taxon>Fungi</taxon>
        <taxon>Fungi incertae sedis</taxon>
        <taxon>Mucoromycota</taxon>
        <taxon>Mucoromycotina</taxon>
        <taxon>Mucoromycetes</taxon>
        <taxon>Mucorales</taxon>
        <taxon>Mucorineae</taxon>
        <taxon>Mucoraceae</taxon>
        <taxon>Mucor</taxon>
    </lineage>
</organism>
<dbReference type="Proteomes" id="UP000077051">
    <property type="component" value="Unassembled WGS sequence"/>
</dbReference>
<accession>A0A162QC25</accession>
<feature type="compositionally biased region" description="Acidic residues" evidence="1">
    <location>
        <begin position="48"/>
        <end position="61"/>
    </location>
</feature>
<name>A0A162QC25_MUCCL</name>
<sequence>MSKRKAPQTLLQTQTKTMRINTRITRSMTEARSIDARDDQDGSAVLEPNEEEQDDESDSEPSDAQLPGGGSVSTTRNNPGRTTWKNHLPVELYANIAENPIAQCFCGFFGADGVSATKRKVTSISVRSTDVPFLFNLLKLAGVQEPRVLVSKTRNAGKLGKVTWRMYNYELVKARARLGLPSSNIHNTDEEKARRFIFSLDLLGLLRFILFWAVDDGNIRFWRNETSLNELQYGSITISSRDVKVLQLMEEAFPKNRLPLSHGSSRLRFYDFIENNVNDKLLLVLAQDFHSLQLEAVNDLLAFTGFPKIRSIDEFRIVRFKENLLRLDESGVLQSIKKKIFAAYLKICRKRELPDSAGPPKNFDPEASYHLACDLCPGKEFSSMRQLKVHMFKEHPKEKIKCKNKKCTLTFESTSKMQEHYNNTRAGYPAIF</sequence>
<evidence type="ECO:0000313" key="2">
    <source>
        <dbReference type="EMBL" id="OAD00690.1"/>
    </source>
</evidence>
<feature type="compositionally biased region" description="Polar residues" evidence="1">
    <location>
        <begin position="9"/>
        <end position="30"/>
    </location>
</feature>
<feature type="region of interest" description="Disordered" evidence="1">
    <location>
        <begin position="1"/>
        <end position="83"/>
    </location>
</feature>
<evidence type="ECO:0000256" key="1">
    <source>
        <dbReference type="SAM" id="MobiDB-lite"/>
    </source>
</evidence>
<evidence type="ECO:0000313" key="3">
    <source>
        <dbReference type="Proteomes" id="UP000077051"/>
    </source>
</evidence>
<feature type="compositionally biased region" description="Polar residues" evidence="1">
    <location>
        <begin position="72"/>
        <end position="83"/>
    </location>
</feature>
<keyword evidence="3" id="KW-1185">Reference proteome</keyword>
<dbReference type="STRING" id="747725.A0A162QC25"/>
<comment type="caution">
    <text evidence="2">The sequence shown here is derived from an EMBL/GenBank/DDBJ whole genome shotgun (WGS) entry which is preliminary data.</text>
</comment>
<dbReference type="VEuPathDB" id="FungiDB:MUCCIDRAFT_112100"/>
<dbReference type="EMBL" id="AMYB01000006">
    <property type="protein sequence ID" value="OAD00690.1"/>
    <property type="molecule type" value="Genomic_DNA"/>
</dbReference>
<reference evidence="2 3" key="1">
    <citation type="submission" date="2015-06" db="EMBL/GenBank/DDBJ databases">
        <title>Expansion of signal transduction pathways in fungi by whole-genome duplication.</title>
        <authorList>
            <consortium name="DOE Joint Genome Institute"/>
            <person name="Corrochano L.M."/>
            <person name="Kuo A."/>
            <person name="Marcet-Houben M."/>
            <person name="Polaino S."/>
            <person name="Salamov A."/>
            <person name="Villalobos J.M."/>
            <person name="Alvarez M.I."/>
            <person name="Avalos J."/>
            <person name="Benito E.P."/>
            <person name="Benoit I."/>
            <person name="Burger G."/>
            <person name="Camino L.P."/>
            <person name="Canovas D."/>
            <person name="Cerda-Olmedo E."/>
            <person name="Cheng J.-F."/>
            <person name="Dominguez A."/>
            <person name="Elias M."/>
            <person name="Eslava A.P."/>
            <person name="Glaser F."/>
            <person name="Grimwood J."/>
            <person name="Gutierrez G."/>
            <person name="Heitman J."/>
            <person name="Henrissat B."/>
            <person name="Iturriaga E.A."/>
            <person name="Lang B.F."/>
            <person name="Lavin J.L."/>
            <person name="Lee S."/>
            <person name="Li W."/>
            <person name="Lindquist E."/>
            <person name="Lopez-Garcia S."/>
            <person name="Luque E.M."/>
            <person name="Marcos A.T."/>
            <person name="Martin J."/>
            <person name="Mccluskey K."/>
            <person name="Medina H.R."/>
            <person name="Miralles-Duran A."/>
            <person name="Miyazaki A."/>
            <person name="Munoz-Torres E."/>
            <person name="Oguiza J.A."/>
            <person name="Ohm R."/>
            <person name="Olmedo M."/>
            <person name="Orejas M."/>
            <person name="Ortiz-Castellanos L."/>
            <person name="Pisabarro A.G."/>
            <person name="Rodriguez-Romero J."/>
            <person name="Ruiz-Herrera J."/>
            <person name="Ruiz-Vazquez R."/>
            <person name="Sanz C."/>
            <person name="Schackwitz W."/>
            <person name="Schmutz J."/>
            <person name="Shahriari M."/>
            <person name="Shelest E."/>
            <person name="Silva-Franco F."/>
            <person name="Soanes D."/>
            <person name="Syed K."/>
            <person name="Tagua V.G."/>
            <person name="Talbot N.J."/>
            <person name="Thon M."/>
            <person name="De Vries R.P."/>
            <person name="Wiebenga A."/>
            <person name="Yadav J.S."/>
            <person name="Braun E.L."/>
            <person name="Baker S."/>
            <person name="Garre V."/>
            <person name="Horwitz B."/>
            <person name="Torres-Martinez S."/>
            <person name="Idnurm A."/>
            <person name="Herrera-Estrella A."/>
            <person name="Gabaldon T."/>
            <person name="Grigoriev I.V."/>
        </authorList>
    </citation>
    <scope>NUCLEOTIDE SEQUENCE [LARGE SCALE GENOMIC DNA]</scope>
    <source>
        <strain evidence="2 3">CBS 277.49</strain>
    </source>
</reference>
<evidence type="ECO:0008006" key="4">
    <source>
        <dbReference type="Google" id="ProtNLM"/>
    </source>
</evidence>
<gene>
    <name evidence="2" type="ORF">MUCCIDRAFT_112100</name>
</gene>
<protein>
    <recommendedName>
        <fullName evidence="4">C2H2-type zinc finger transcription factor</fullName>
    </recommendedName>
</protein>
<proteinExistence type="predicted"/>